<gene>
    <name evidence="1" type="ORF">Z518_00341</name>
</gene>
<reference evidence="1 2" key="1">
    <citation type="submission" date="2015-01" db="EMBL/GenBank/DDBJ databases">
        <title>The Genome Sequence of Rhinocladiella mackenzie CBS 650.93.</title>
        <authorList>
            <consortium name="The Broad Institute Genomics Platform"/>
            <person name="Cuomo C."/>
            <person name="de Hoog S."/>
            <person name="Gorbushina A."/>
            <person name="Stielow B."/>
            <person name="Teixiera M."/>
            <person name="Abouelleil A."/>
            <person name="Chapman S.B."/>
            <person name="Priest M."/>
            <person name="Young S.K."/>
            <person name="Wortman J."/>
            <person name="Nusbaum C."/>
            <person name="Birren B."/>
        </authorList>
    </citation>
    <scope>NUCLEOTIDE SEQUENCE [LARGE SCALE GENOMIC DNA]</scope>
    <source>
        <strain evidence="1 2">CBS 650.93</strain>
    </source>
</reference>
<dbReference type="Proteomes" id="UP000053617">
    <property type="component" value="Unassembled WGS sequence"/>
</dbReference>
<proteinExistence type="predicted"/>
<protein>
    <submittedName>
        <fullName evidence="1">Rhinocladiella mackenziei CBS 650.93 unplaced genomic scaffold supercont1.1, whole genome shotgun sequence</fullName>
    </submittedName>
</protein>
<name>A0A0D2G3S1_9EURO</name>
<keyword evidence="2" id="KW-1185">Reference proteome</keyword>
<dbReference type="HOGENOM" id="CLU_1548456_0_0_1"/>
<evidence type="ECO:0000313" key="1">
    <source>
        <dbReference type="EMBL" id="KIX09262.1"/>
    </source>
</evidence>
<dbReference type="GeneID" id="25288412"/>
<accession>A0A0D2G3S1</accession>
<evidence type="ECO:0000313" key="2">
    <source>
        <dbReference type="Proteomes" id="UP000053617"/>
    </source>
</evidence>
<dbReference type="RefSeq" id="XP_013276398.1">
    <property type="nucleotide sequence ID" value="XM_013420944.1"/>
</dbReference>
<organism evidence="1 2">
    <name type="scientific">Rhinocladiella mackenziei CBS 650.93</name>
    <dbReference type="NCBI Taxonomy" id="1442369"/>
    <lineage>
        <taxon>Eukaryota</taxon>
        <taxon>Fungi</taxon>
        <taxon>Dikarya</taxon>
        <taxon>Ascomycota</taxon>
        <taxon>Pezizomycotina</taxon>
        <taxon>Eurotiomycetes</taxon>
        <taxon>Chaetothyriomycetidae</taxon>
        <taxon>Chaetothyriales</taxon>
        <taxon>Herpotrichiellaceae</taxon>
        <taxon>Rhinocladiella</taxon>
    </lineage>
</organism>
<dbReference type="AlphaFoldDB" id="A0A0D2G3S1"/>
<dbReference type="EMBL" id="KN847475">
    <property type="protein sequence ID" value="KIX09262.1"/>
    <property type="molecule type" value="Genomic_DNA"/>
</dbReference>
<sequence length="173" mass="19008">MHVLNQYGMAGDVNGLRRLSSQHSHRDQNSATNGLRISLSDNEELEASCTLLLQLVSLGAKSEKIWGNLLFAVVLSRHDLCQRRLGILARDLSLIGAFDDTLDSSLTVILPTLFQVPEWHHVFEFSPLSAATLRRDPGEVLQLVLSQPRSLRGLNELGQSLLRISLLGGCAAD</sequence>
<dbReference type="VEuPathDB" id="FungiDB:Z518_00341"/>